<evidence type="ECO:0000256" key="2">
    <source>
        <dbReference type="ARBA" id="ARBA00022448"/>
    </source>
</evidence>
<keyword evidence="6" id="KW-1185">Reference proteome</keyword>
<feature type="compositionally biased region" description="Basic and acidic residues" evidence="4">
    <location>
        <begin position="38"/>
        <end position="52"/>
    </location>
</feature>
<comment type="similarity">
    <text evidence="1">Belongs to the bacterial solute-binding protein 7 family.</text>
</comment>
<dbReference type="PANTHER" id="PTHR33376:SF7">
    <property type="entry name" value="C4-DICARBOXYLATE-BINDING PROTEIN DCTB"/>
    <property type="match status" value="1"/>
</dbReference>
<evidence type="ECO:0000313" key="5">
    <source>
        <dbReference type="EMBL" id="TDT43352.1"/>
    </source>
</evidence>
<feature type="compositionally biased region" description="Acidic residues" evidence="4">
    <location>
        <begin position="26"/>
        <end position="37"/>
    </location>
</feature>
<dbReference type="OrthoDB" id="8690069at2"/>
<evidence type="ECO:0000256" key="4">
    <source>
        <dbReference type="SAM" id="MobiDB-lite"/>
    </source>
</evidence>
<evidence type="ECO:0000313" key="6">
    <source>
        <dbReference type="Proteomes" id="UP000295830"/>
    </source>
</evidence>
<feature type="region of interest" description="Disordered" evidence="4">
    <location>
        <begin position="25"/>
        <end position="52"/>
    </location>
</feature>
<dbReference type="EMBL" id="SOAX01000002">
    <property type="protein sequence ID" value="TDT43352.1"/>
    <property type="molecule type" value="Genomic_DNA"/>
</dbReference>
<dbReference type="CDD" id="cd13668">
    <property type="entry name" value="PBP2_TRAP_UehA_TeaA"/>
    <property type="match status" value="1"/>
</dbReference>
<keyword evidence="3" id="KW-0732">Signal</keyword>
<dbReference type="InterPro" id="IPR018389">
    <property type="entry name" value="DctP_fam"/>
</dbReference>
<reference evidence="5 6" key="1">
    <citation type="submission" date="2019-03" db="EMBL/GenBank/DDBJ databases">
        <title>Genomic Encyclopedia of Type Strains, Phase IV (KMG-IV): sequencing the most valuable type-strain genomes for metagenomic binning, comparative biology and taxonomic classification.</title>
        <authorList>
            <person name="Goeker M."/>
        </authorList>
    </citation>
    <scope>NUCLEOTIDE SEQUENCE [LARGE SCALE GENOMIC DNA]</scope>
    <source>
        <strain evidence="5 6">DSM 15505</strain>
    </source>
</reference>
<accession>A0A4R7JXZ2</accession>
<evidence type="ECO:0000256" key="3">
    <source>
        <dbReference type="ARBA" id="ARBA00022729"/>
    </source>
</evidence>
<dbReference type="PROSITE" id="PS51257">
    <property type="entry name" value="PROKAR_LIPOPROTEIN"/>
    <property type="match status" value="1"/>
</dbReference>
<dbReference type="NCBIfam" id="NF037995">
    <property type="entry name" value="TRAP_S1"/>
    <property type="match status" value="1"/>
</dbReference>
<feature type="compositionally biased region" description="Acidic residues" evidence="4">
    <location>
        <begin position="366"/>
        <end position="389"/>
    </location>
</feature>
<sequence length="389" mass="43889">MIQSRQWLTGLMMIFALGLYGCSDSGDSDSSESGDSGDEGKTKEELAAEREPDTWRFALEEVEGSVQDAYAKEFKRRIEEKTDGGVTVEVYPYGTLGTSSQLTELMQNGAVELAFASPGHLADAIPEVGIFTLHFILSQDPDVNREVLSSPQTYDLFQPLYEEQDLQLLDIVQEGWMVWSADKPLRSPEDFEDFKIRTMTSPILVESYKAYGADPTPTPYSEVYSGLQLGQIDGQVNPIFAIEEMSFYEEQDVLTSARHAQFISTFAAGNDWFEGLSDERQELILEVRDNMVPWIDEKQREYNEERLQKILDAGGTEFVELNEDERDVFREASKNVRQIYLEQAGEKGEEILNSLLERTQKADAESQGESEGESEGEDEDEDEEMDDAA</sequence>
<gene>
    <name evidence="5" type="ORF">DES49_1166</name>
</gene>
<comment type="caution">
    <text evidence="5">The sequence shown here is derived from an EMBL/GenBank/DDBJ whole genome shotgun (WGS) entry which is preliminary data.</text>
</comment>
<dbReference type="InterPro" id="IPR038404">
    <property type="entry name" value="TRAP_DctP_sf"/>
</dbReference>
<dbReference type="AlphaFoldDB" id="A0A4R7JXZ2"/>
<organism evidence="5 6">
    <name type="scientific">Halospina denitrificans</name>
    <dbReference type="NCBI Taxonomy" id="332522"/>
    <lineage>
        <taxon>Bacteria</taxon>
        <taxon>Pseudomonadati</taxon>
        <taxon>Pseudomonadota</taxon>
        <taxon>Gammaproteobacteria</taxon>
        <taxon>Halospina</taxon>
    </lineage>
</organism>
<feature type="region of interest" description="Disordered" evidence="4">
    <location>
        <begin position="353"/>
        <end position="389"/>
    </location>
</feature>
<name>A0A4R7JXZ2_9GAMM</name>
<dbReference type="Proteomes" id="UP000295830">
    <property type="component" value="Unassembled WGS sequence"/>
</dbReference>
<evidence type="ECO:0000256" key="1">
    <source>
        <dbReference type="ARBA" id="ARBA00009023"/>
    </source>
</evidence>
<proteinExistence type="inferred from homology"/>
<dbReference type="Pfam" id="PF03480">
    <property type="entry name" value="DctP"/>
    <property type="match status" value="1"/>
</dbReference>
<protein>
    <submittedName>
        <fullName evidence="5">TRAP-type C4-dicarboxylate transport system substrate-binding protein</fullName>
    </submittedName>
</protein>
<dbReference type="PANTHER" id="PTHR33376">
    <property type="match status" value="1"/>
</dbReference>
<keyword evidence="2" id="KW-0813">Transport</keyword>
<dbReference type="RefSeq" id="WP_133735426.1">
    <property type="nucleotide sequence ID" value="NZ_SOAX01000002.1"/>
</dbReference>
<dbReference type="Gene3D" id="3.40.190.170">
    <property type="entry name" value="Bacterial extracellular solute-binding protein, family 7"/>
    <property type="match status" value="1"/>
</dbReference>
<dbReference type="GO" id="GO:0055085">
    <property type="term" value="P:transmembrane transport"/>
    <property type="evidence" value="ECO:0007669"/>
    <property type="project" value="InterPro"/>
</dbReference>